<dbReference type="InterPro" id="IPR010324">
    <property type="entry name" value="DRP"/>
</dbReference>
<dbReference type="InterPro" id="IPR043025">
    <property type="entry name" value="DRP_PD-(D/E)XK_dom"/>
</dbReference>
<dbReference type="GO" id="GO:0004519">
    <property type="term" value="F:endonuclease activity"/>
    <property type="evidence" value="ECO:0007669"/>
    <property type="project" value="UniProtKB-KW"/>
</dbReference>
<reference evidence="2 3" key="1">
    <citation type="journal article" date="2016" name="Nat. Commun.">
        <title>Thousands of microbial genomes shed light on interconnected biogeochemical processes in an aquifer system.</title>
        <authorList>
            <person name="Anantharaman K."/>
            <person name="Brown C.T."/>
            <person name="Hug L.A."/>
            <person name="Sharon I."/>
            <person name="Castelle C.J."/>
            <person name="Probst A.J."/>
            <person name="Thomas B.C."/>
            <person name="Singh A."/>
            <person name="Wilkins M.J."/>
            <person name="Karaoz U."/>
            <person name="Brodie E.L."/>
            <person name="Williams K.H."/>
            <person name="Hubbard S.S."/>
            <person name="Banfield J.F."/>
        </authorList>
    </citation>
    <scope>NUCLEOTIDE SEQUENCE [LARGE SCALE GENOMIC DNA]</scope>
</reference>
<protein>
    <submittedName>
        <fullName evidence="2">Restriction endonuclease</fullName>
    </submittedName>
</protein>
<keyword evidence="2" id="KW-0378">Hydrolase</keyword>
<dbReference type="InterPro" id="IPR011017">
    <property type="entry name" value="TRASH_dom"/>
</dbReference>
<dbReference type="EMBL" id="MHNK01000021">
    <property type="protein sequence ID" value="OGZ42847.1"/>
    <property type="molecule type" value="Genomic_DNA"/>
</dbReference>
<name>A0A1G2FYB9_9BACT</name>
<proteinExistence type="predicted"/>
<keyword evidence="2" id="KW-0255">Endonuclease</keyword>
<comment type="caution">
    <text evidence="2">The sequence shown here is derived from an EMBL/GenBank/DDBJ whole genome shotgun (WGS) entry which is preliminary data.</text>
</comment>
<feature type="domain" description="TRASH" evidence="1">
    <location>
        <begin position="34"/>
        <end position="66"/>
    </location>
</feature>
<keyword evidence="2" id="KW-0540">Nuclease</keyword>
<evidence type="ECO:0000313" key="2">
    <source>
        <dbReference type="EMBL" id="OGZ42847.1"/>
    </source>
</evidence>
<dbReference type="Pfam" id="PF06044">
    <property type="entry name" value="DpnI"/>
    <property type="match status" value="1"/>
</dbReference>
<dbReference type="Gene3D" id="1.10.10.10">
    <property type="entry name" value="Winged helix-like DNA-binding domain superfamily/Winged helix DNA-binding domain"/>
    <property type="match status" value="1"/>
</dbReference>
<organism evidence="2 3">
    <name type="scientific">Candidatus Ryanbacteria bacterium RIFCSPHIGHO2_01_FULL_45_22</name>
    <dbReference type="NCBI Taxonomy" id="1802114"/>
    <lineage>
        <taxon>Bacteria</taxon>
        <taxon>Candidatus Ryaniibacteriota</taxon>
    </lineage>
</organism>
<dbReference type="Proteomes" id="UP000177480">
    <property type="component" value="Unassembled WGS sequence"/>
</dbReference>
<dbReference type="Gene3D" id="3.40.210.30">
    <property type="entry name" value="Dam replacing family, catalytic PD-(D/E)XK domain"/>
    <property type="match status" value="1"/>
</dbReference>
<gene>
    <name evidence="2" type="ORF">A2719_00095</name>
</gene>
<accession>A0A1G2FYB9</accession>
<dbReference type="AlphaFoldDB" id="A0A1G2FYB9"/>
<sequence length="255" mass="30205">MNLLLNQNLLKSYTNNSQKIRVISELWTGENIFCPNCGNKIKNLENNKKVSDFLCEKCFENYEQKASQKKFQGKVISSEYKTIVARLLSKSKPHFFFLHYLIKNYSVNDFFVVPKYFFVPEIIEKRKALSENARRKGWIGSYILFSKIPDSGKIYYIENGKEFSKKEILTKWQKTEFLKEIKKSDARGWIFDIMNCIDALHKKEFTLQDVYAFENDLATIHPENKNIKPKIRQQLQFLRDKGYLEFLGEGLYKLK</sequence>
<dbReference type="SMART" id="SM00746">
    <property type="entry name" value="TRASH"/>
    <property type="match status" value="1"/>
</dbReference>
<dbReference type="InterPro" id="IPR041368">
    <property type="entry name" value="DRP_C"/>
</dbReference>
<evidence type="ECO:0000313" key="3">
    <source>
        <dbReference type="Proteomes" id="UP000177480"/>
    </source>
</evidence>
<evidence type="ECO:0000259" key="1">
    <source>
        <dbReference type="SMART" id="SM00746"/>
    </source>
</evidence>
<dbReference type="InterPro" id="IPR036388">
    <property type="entry name" value="WH-like_DNA-bd_sf"/>
</dbReference>
<dbReference type="Pfam" id="PF17726">
    <property type="entry name" value="DpnI_C"/>
    <property type="match status" value="1"/>
</dbReference>
<dbReference type="STRING" id="1802114.A2719_00095"/>